<reference evidence="1" key="2">
    <citation type="submission" date="2025-09" db="UniProtKB">
        <authorList>
            <consortium name="EnsemblPlants"/>
        </authorList>
    </citation>
    <scope>IDENTIFICATION</scope>
</reference>
<keyword evidence="2" id="KW-1185">Reference proteome</keyword>
<proteinExistence type="predicted"/>
<sequence>MKAFFLLLALLAAAASAASAQQYADTGAGGWDGCMPEKARLNSCKDYVVERCLTLKDIPITWPWKWWKGGCEGEVRGQCCMELNQIAPHCRCKAIWRAVQGELGGFLGFQQSEIMKQVHVAQSLPSKCNMGPNCNFPTNLGYY</sequence>
<name>A0ACD5V9G8_AVESA</name>
<evidence type="ECO:0000313" key="2">
    <source>
        <dbReference type="Proteomes" id="UP001732700"/>
    </source>
</evidence>
<dbReference type="Proteomes" id="UP001732700">
    <property type="component" value="Chromosome 3A"/>
</dbReference>
<evidence type="ECO:0000313" key="1">
    <source>
        <dbReference type="EnsemblPlants" id="AVESA.00010b.r2.3AG0404130.1.CDS.1"/>
    </source>
</evidence>
<accession>A0ACD5V9G8</accession>
<protein>
    <submittedName>
        <fullName evidence="1">Uncharacterized protein</fullName>
    </submittedName>
</protein>
<reference evidence="1" key="1">
    <citation type="submission" date="2021-05" db="EMBL/GenBank/DDBJ databases">
        <authorList>
            <person name="Scholz U."/>
            <person name="Mascher M."/>
            <person name="Fiebig A."/>
        </authorList>
    </citation>
    <scope>NUCLEOTIDE SEQUENCE [LARGE SCALE GENOMIC DNA]</scope>
</reference>
<dbReference type="EnsemblPlants" id="AVESA.00010b.r2.3AG0404130.1">
    <property type="protein sequence ID" value="AVESA.00010b.r2.3AG0404130.1.CDS.1"/>
    <property type="gene ID" value="AVESA.00010b.r2.3AG0404130"/>
</dbReference>
<organism evidence="1 2">
    <name type="scientific">Avena sativa</name>
    <name type="common">Oat</name>
    <dbReference type="NCBI Taxonomy" id="4498"/>
    <lineage>
        <taxon>Eukaryota</taxon>
        <taxon>Viridiplantae</taxon>
        <taxon>Streptophyta</taxon>
        <taxon>Embryophyta</taxon>
        <taxon>Tracheophyta</taxon>
        <taxon>Spermatophyta</taxon>
        <taxon>Magnoliopsida</taxon>
        <taxon>Liliopsida</taxon>
        <taxon>Poales</taxon>
        <taxon>Poaceae</taxon>
        <taxon>BOP clade</taxon>
        <taxon>Pooideae</taxon>
        <taxon>Poodae</taxon>
        <taxon>Poeae</taxon>
        <taxon>Poeae Chloroplast Group 1 (Aveneae type)</taxon>
        <taxon>Aveninae</taxon>
        <taxon>Avena</taxon>
    </lineage>
</organism>